<organism evidence="1 2">
    <name type="scientific">Stylosanthes scabra</name>
    <dbReference type="NCBI Taxonomy" id="79078"/>
    <lineage>
        <taxon>Eukaryota</taxon>
        <taxon>Viridiplantae</taxon>
        <taxon>Streptophyta</taxon>
        <taxon>Embryophyta</taxon>
        <taxon>Tracheophyta</taxon>
        <taxon>Spermatophyta</taxon>
        <taxon>Magnoliopsida</taxon>
        <taxon>eudicotyledons</taxon>
        <taxon>Gunneridae</taxon>
        <taxon>Pentapetalae</taxon>
        <taxon>rosids</taxon>
        <taxon>fabids</taxon>
        <taxon>Fabales</taxon>
        <taxon>Fabaceae</taxon>
        <taxon>Papilionoideae</taxon>
        <taxon>50 kb inversion clade</taxon>
        <taxon>dalbergioids sensu lato</taxon>
        <taxon>Dalbergieae</taxon>
        <taxon>Pterocarpus clade</taxon>
        <taxon>Stylosanthes</taxon>
    </lineage>
</organism>
<name>A0ABU6S1E4_9FABA</name>
<accession>A0ABU6S1E4</accession>
<evidence type="ECO:0000313" key="2">
    <source>
        <dbReference type="Proteomes" id="UP001341840"/>
    </source>
</evidence>
<proteinExistence type="predicted"/>
<gene>
    <name evidence="1" type="ORF">PIB30_115272</name>
</gene>
<reference evidence="1 2" key="1">
    <citation type="journal article" date="2023" name="Plants (Basel)">
        <title>Bridging the Gap: Combining Genomics and Transcriptomics Approaches to Understand Stylosanthes scabra, an Orphan Legume from the Brazilian Caatinga.</title>
        <authorList>
            <person name="Ferreira-Neto J.R.C."/>
            <person name="da Silva M.D."/>
            <person name="Binneck E."/>
            <person name="de Melo N.F."/>
            <person name="da Silva R.H."/>
            <person name="de Melo A.L.T.M."/>
            <person name="Pandolfi V."/>
            <person name="Bustamante F.O."/>
            <person name="Brasileiro-Vidal A.C."/>
            <person name="Benko-Iseppon A.M."/>
        </authorList>
    </citation>
    <scope>NUCLEOTIDE SEQUENCE [LARGE SCALE GENOMIC DNA]</scope>
    <source>
        <tissue evidence="1">Leaves</tissue>
    </source>
</reference>
<dbReference type="EMBL" id="JASCZI010042389">
    <property type="protein sequence ID" value="MED6130157.1"/>
    <property type="molecule type" value="Genomic_DNA"/>
</dbReference>
<comment type="caution">
    <text evidence="1">The sequence shown here is derived from an EMBL/GenBank/DDBJ whole genome shotgun (WGS) entry which is preliminary data.</text>
</comment>
<protein>
    <submittedName>
        <fullName evidence="1">Uncharacterized protein</fullName>
    </submittedName>
</protein>
<feature type="non-terminal residue" evidence="1">
    <location>
        <position position="1"/>
    </location>
</feature>
<keyword evidence="2" id="KW-1185">Reference proteome</keyword>
<dbReference type="Proteomes" id="UP001341840">
    <property type="component" value="Unassembled WGS sequence"/>
</dbReference>
<feature type="non-terminal residue" evidence="1">
    <location>
        <position position="65"/>
    </location>
</feature>
<evidence type="ECO:0000313" key="1">
    <source>
        <dbReference type="EMBL" id="MED6130157.1"/>
    </source>
</evidence>
<sequence>VRPRRGICRFVLGNTEGSSACTKSPSTTLRVDILRYFLSATILPFGLRWNGCRPVSVLLEQRRRA</sequence>